<evidence type="ECO:0000313" key="3">
    <source>
        <dbReference type="Proteomes" id="UP000598996"/>
    </source>
</evidence>
<dbReference type="Pfam" id="PF12728">
    <property type="entry name" value="HTH_17"/>
    <property type="match status" value="1"/>
</dbReference>
<reference evidence="2 3" key="1">
    <citation type="submission" date="2021-01" db="EMBL/GenBank/DDBJ databases">
        <title>Actinoplanes sp. nov. LDG1-01 isolated from lichen.</title>
        <authorList>
            <person name="Saeng-In P."/>
            <person name="Phongsopitanun W."/>
            <person name="Kanchanasin P."/>
            <person name="Yuki M."/>
            <person name="Kudo T."/>
            <person name="Ohkuma M."/>
            <person name="Tanasupawat S."/>
        </authorList>
    </citation>
    <scope>NUCLEOTIDE SEQUENCE [LARGE SCALE GENOMIC DNA]</scope>
    <source>
        <strain evidence="2 3">LDG1-01</strain>
    </source>
</reference>
<comment type="caution">
    <text evidence="2">The sequence shown here is derived from an EMBL/GenBank/DDBJ whole genome shotgun (WGS) entry which is preliminary data.</text>
</comment>
<organism evidence="2 3">
    <name type="scientific">Paractinoplanes lichenicola</name>
    <dbReference type="NCBI Taxonomy" id="2802976"/>
    <lineage>
        <taxon>Bacteria</taxon>
        <taxon>Bacillati</taxon>
        <taxon>Actinomycetota</taxon>
        <taxon>Actinomycetes</taxon>
        <taxon>Micromonosporales</taxon>
        <taxon>Micromonosporaceae</taxon>
        <taxon>Paractinoplanes</taxon>
    </lineage>
</organism>
<dbReference type="InterPro" id="IPR010093">
    <property type="entry name" value="SinI_DNA-bd"/>
</dbReference>
<dbReference type="Proteomes" id="UP000598996">
    <property type="component" value="Unassembled WGS sequence"/>
</dbReference>
<keyword evidence="3" id="KW-1185">Reference proteome</keyword>
<protein>
    <submittedName>
        <fullName evidence="2">Helix-turn-helix domain-containing protein</fullName>
    </submittedName>
</protein>
<dbReference type="RefSeq" id="WP_202993876.1">
    <property type="nucleotide sequence ID" value="NZ_JAENHO010000006.1"/>
</dbReference>
<sequence>MQLEQLEQLMSDLLTRDAGALHRALDNSGDEVQVELSRETAELVSRWIDARARGEEVLVSPGKAEVTPTEAAVLLGMSRPQVRKLMDRGLLGFRKVGSHHRIRVSSIREFLESERPRRREALADLAALQDELGLTSD</sequence>
<evidence type="ECO:0000259" key="1">
    <source>
        <dbReference type="Pfam" id="PF12728"/>
    </source>
</evidence>
<dbReference type="InterPro" id="IPR041657">
    <property type="entry name" value="HTH_17"/>
</dbReference>
<dbReference type="EMBL" id="JAENHO010000006">
    <property type="protein sequence ID" value="MBL7257302.1"/>
    <property type="molecule type" value="Genomic_DNA"/>
</dbReference>
<feature type="domain" description="Helix-turn-helix" evidence="1">
    <location>
        <begin position="67"/>
        <end position="114"/>
    </location>
</feature>
<dbReference type="NCBIfam" id="TIGR01764">
    <property type="entry name" value="excise"/>
    <property type="match status" value="1"/>
</dbReference>
<proteinExistence type="predicted"/>
<gene>
    <name evidence="2" type="ORF">JKJ07_23680</name>
</gene>
<evidence type="ECO:0000313" key="2">
    <source>
        <dbReference type="EMBL" id="MBL7257302.1"/>
    </source>
</evidence>
<accession>A0ABS1VRF9</accession>
<name>A0ABS1VRF9_9ACTN</name>